<dbReference type="Proteomes" id="UP000019243">
    <property type="component" value="Unassembled WGS sequence"/>
</dbReference>
<name>W7C434_9LIST</name>
<dbReference type="RefSeq" id="WP_035315788.1">
    <property type="nucleotide sequence ID" value="NZ_AODH01000077.1"/>
</dbReference>
<dbReference type="EMBL" id="AODH01000077">
    <property type="protein sequence ID" value="EUJ34199.1"/>
    <property type="molecule type" value="Genomic_DNA"/>
</dbReference>
<comment type="caution">
    <text evidence="1">The sequence shown here is derived from an EMBL/GenBank/DDBJ whole genome shotgun (WGS) entry which is preliminary data.</text>
</comment>
<reference evidence="1 2" key="1">
    <citation type="submission" date="2012-12" db="EMBL/GenBank/DDBJ databases">
        <title>Novel taxa of Listeriaceae from agricultural environments in the United States.</title>
        <authorList>
            <person name="den Bakker H.C."/>
            <person name="Allred A."/>
            <person name="Warchocki S."/>
            <person name="Wright E.M."/>
            <person name="Burrell A."/>
            <person name="Nightingale K.K."/>
            <person name="Kephart D."/>
            <person name="Wiedmann M."/>
        </authorList>
    </citation>
    <scope>NUCLEOTIDE SEQUENCE [LARGE SCALE GENOMIC DNA]</scope>
    <source>
        <strain evidence="1 2">FSL F6-1037</strain>
    </source>
</reference>
<evidence type="ECO:0000313" key="1">
    <source>
        <dbReference type="EMBL" id="EUJ34199.1"/>
    </source>
</evidence>
<dbReference type="STRING" id="1265861.BCAMP_12608"/>
<organism evidence="1 2">
    <name type="scientific">Brochothrix campestris FSL F6-1037</name>
    <dbReference type="NCBI Taxonomy" id="1265861"/>
    <lineage>
        <taxon>Bacteria</taxon>
        <taxon>Bacillati</taxon>
        <taxon>Bacillota</taxon>
        <taxon>Bacilli</taxon>
        <taxon>Bacillales</taxon>
        <taxon>Listeriaceae</taxon>
        <taxon>Brochothrix</taxon>
    </lineage>
</organism>
<dbReference type="AlphaFoldDB" id="W7C434"/>
<gene>
    <name evidence="1" type="ORF">BCAMP_12608</name>
</gene>
<proteinExistence type="predicted"/>
<keyword evidence="2" id="KW-1185">Reference proteome</keyword>
<protein>
    <submittedName>
        <fullName evidence="1">Uncharacterized protein</fullName>
    </submittedName>
</protein>
<sequence>MKEVNLYEAIEIKAKLKIFLFINGDVSLLIHAKTLLETSEWLEKNHYIRSDAFTSGSLIMELTEEQYHNKVQVESGLRKKAIEISNQRFFISDDIIEKKSQMREVCITKKTGFETLIIRKSLIFIDKNVSILILADSFSDAATWLESEGFIEQKQASNNMNYVSKRLMFQLEDDPLDWCFLVSEDIGGCAEEYGEVPFQGLGGGISPPNWEQANIELKKLIND</sequence>
<accession>W7C434</accession>
<evidence type="ECO:0000313" key="2">
    <source>
        <dbReference type="Proteomes" id="UP000019243"/>
    </source>
</evidence>